<evidence type="ECO:0000313" key="3">
    <source>
        <dbReference type="Proteomes" id="UP000435837"/>
    </source>
</evidence>
<name>A0A640S1T8_9ACTN</name>
<feature type="transmembrane region" description="Helical" evidence="1">
    <location>
        <begin position="38"/>
        <end position="59"/>
    </location>
</feature>
<protein>
    <submittedName>
        <fullName evidence="2">Uncharacterized protein</fullName>
    </submittedName>
</protein>
<organism evidence="2 3">
    <name type="scientific">Streptomyces caniferus</name>
    <dbReference type="NCBI Taxonomy" id="285557"/>
    <lineage>
        <taxon>Bacteria</taxon>
        <taxon>Bacillati</taxon>
        <taxon>Actinomycetota</taxon>
        <taxon>Actinomycetes</taxon>
        <taxon>Kitasatosporales</taxon>
        <taxon>Streptomycetaceae</taxon>
        <taxon>Streptomyces</taxon>
    </lineage>
</organism>
<feature type="transmembrane region" description="Helical" evidence="1">
    <location>
        <begin position="97"/>
        <end position="119"/>
    </location>
</feature>
<dbReference type="Proteomes" id="UP000435837">
    <property type="component" value="Unassembled WGS sequence"/>
</dbReference>
<accession>A0A640S1T8</accession>
<sequence length="147" mass="16057">MPVVRGTGMSEYASKDAAAALDRMQKLSSTVRDGTRWYVRYQLVYGCAAAVLVLFIGLLERPYGVTIGSGLWCVAITGLSVYAARQRVARRGFGWRHGVMMTCWGLLYGAVLIPGTMWFPGDPAWWVPGALVVALPGLIGAYLEARR</sequence>
<evidence type="ECO:0000256" key="1">
    <source>
        <dbReference type="SAM" id="Phobius"/>
    </source>
</evidence>
<gene>
    <name evidence="2" type="ORF">Scani_16610</name>
</gene>
<evidence type="ECO:0000313" key="2">
    <source>
        <dbReference type="EMBL" id="GFE05393.1"/>
    </source>
</evidence>
<reference evidence="2 3" key="1">
    <citation type="submission" date="2019-12" db="EMBL/GenBank/DDBJ databases">
        <title>Whole genome shotgun sequence of Streptomyces caniferus NBRC 15389.</title>
        <authorList>
            <person name="Ichikawa N."/>
            <person name="Kimura A."/>
            <person name="Kitahashi Y."/>
            <person name="Komaki H."/>
            <person name="Tamura T."/>
        </authorList>
    </citation>
    <scope>NUCLEOTIDE SEQUENCE [LARGE SCALE GENOMIC DNA]</scope>
    <source>
        <strain evidence="2 3">NBRC 15389</strain>
    </source>
</reference>
<proteinExistence type="predicted"/>
<keyword evidence="1" id="KW-0472">Membrane</keyword>
<keyword evidence="1" id="KW-0812">Transmembrane</keyword>
<keyword evidence="1" id="KW-1133">Transmembrane helix</keyword>
<dbReference type="AlphaFoldDB" id="A0A640S1T8"/>
<feature type="transmembrane region" description="Helical" evidence="1">
    <location>
        <begin position="125"/>
        <end position="143"/>
    </location>
</feature>
<dbReference type="EMBL" id="BLIN01000002">
    <property type="protein sequence ID" value="GFE05393.1"/>
    <property type="molecule type" value="Genomic_DNA"/>
</dbReference>
<feature type="transmembrane region" description="Helical" evidence="1">
    <location>
        <begin position="65"/>
        <end position="85"/>
    </location>
</feature>
<comment type="caution">
    <text evidence="2">The sequence shown here is derived from an EMBL/GenBank/DDBJ whole genome shotgun (WGS) entry which is preliminary data.</text>
</comment>